<dbReference type="CDD" id="cd01427">
    <property type="entry name" value="HAD_like"/>
    <property type="match status" value="1"/>
</dbReference>
<evidence type="ECO:0000313" key="1">
    <source>
        <dbReference type="EMBL" id="QEV22380.1"/>
    </source>
</evidence>
<dbReference type="Proteomes" id="UP000326553">
    <property type="component" value="Chromosome"/>
</dbReference>
<protein>
    <submittedName>
        <fullName evidence="1">HAD family hydrolase</fullName>
    </submittedName>
</protein>
<sequence length="237" mass="26176">MLDEETERLHDLIGPVRFVLFDFDGPMCDLFAGLLAEDVAREMVRRLEGWGLRDLLTTDERREPDPYVLLRAVDRRSPRGELVEELEAWLTQQELKAVANAWPTAHVDPLIRTWTAVGVRLAVTTNNAPAAVSTYLASRGLLECFAPHIYGRTQDLGLLKPHPHCVHRALRAMGADPGAALMIGDRPSDFLAARRAGVGFLGFARNPRKAGLLRGAGGTHLVSSLEPVLRCVRDGRC</sequence>
<dbReference type="GO" id="GO:0005829">
    <property type="term" value="C:cytosol"/>
    <property type="evidence" value="ECO:0007669"/>
    <property type="project" value="TreeGrafter"/>
</dbReference>
<dbReference type="PANTHER" id="PTHR43434">
    <property type="entry name" value="PHOSPHOGLYCOLATE PHOSPHATASE"/>
    <property type="match status" value="1"/>
</dbReference>
<dbReference type="AlphaFoldDB" id="A0A5J6HVM1"/>
<dbReference type="GO" id="GO:0006281">
    <property type="term" value="P:DNA repair"/>
    <property type="evidence" value="ECO:0007669"/>
    <property type="project" value="TreeGrafter"/>
</dbReference>
<dbReference type="Gene3D" id="3.40.50.1000">
    <property type="entry name" value="HAD superfamily/HAD-like"/>
    <property type="match status" value="1"/>
</dbReference>
<reference evidence="1 2" key="1">
    <citation type="submission" date="2017-09" db="EMBL/GenBank/DDBJ databases">
        <authorList>
            <person name="Lee N."/>
            <person name="Cho B.-K."/>
        </authorList>
    </citation>
    <scope>NUCLEOTIDE SEQUENCE [LARGE SCALE GENOMIC DNA]</scope>
    <source>
        <strain evidence="1 2">ATCC 12461</strain>
    </source>
</reference>
<dbReference type="KEGG" id="salw:CP975_16310"/>
<dbReference type="SUPFAM" id="SSF56784">
    <property type="entry name" value="HAD-like"/>
    <property type="match status" value="1"/>
</dbReference>
<gene>
    <name evidence="1" type="ORF">CP975_16310</name>
</gene>
<dbReference type="OrthoDB" id="4547358at2"/>
<dbReference type="EMBL" id="CP023695">
    <property type="protein sequence ID" value="QEV22380.1"/>
    <property type="molecule type" value="Genomic_DNA"/>
</dbReference>
<dbReference type="Pfam" id="PF00702">
    <property type="entry name" value="Hydrolase"/>
    <property type="match status" value="1"/>
</dbReference>
<dbReference type="PANTHER" id="PTHR43434:SF1">
    <property type="entry name" value="PHOSPHOGLYCOLATE PHOSPHATASE"/>
    <property type="match status" value="1"/>
</dbReference>
<dbReference type="GO" id="GO:0008967">
    <property type="term" value="F:phosphoglycolate phosphatase activity"/>
    <property type="evidence" value="ECO:0007669"/>
    <property type="project" value="TreeGrafter"/>
</dbReference>
<organism evidence="1 2">
    <name type="scientific">Streptomyces alboniger</name>
    <dbReference type="NCBI Taxonomy" id="132473"/>
    <lineage>
        <taxon>Bacteria</taxon>
        <taxon>Bacillati</taxon>
        <taxon>Actinomycetota</taxon>
        <taxon>Actinomycetes</taxon>
        <taxon>Kitasatosporales</taxon>
        <taxon>Streptomycetaceae</taxon>
        <taxon>Streptomyces</taxon>
        <taxon>Streptomyces aurantiacus group</taxon>
    </lineage>
</organism>
<evidence type="ECO:0000313" key="2">
    <source>
        <dbReference type="Proteomes" id="UP000326553"/>
    </source>
</evidence>
<accession>A0A5J6HVM1</accession>
<name>A0A5J6HVM1_STRAD</name>
<proteinExistence type="predicted"/>
<dbReference type="InterPro" id="IPR050155">
    <property type="entry name" value="HAD-like_hydrolase_sf"/>
</dbReference>
<keyword evidence="1" id="KW-0378">Hydrolase</keyword>
<dbReference type="InterPro" id="IPR036412">
    <property type="entry name" value="HAD-like_sf"/>
</dbReference>
<keyword evidence="2" id="KW-1185">Reference proteome</keyword>
<dbReference type="InterPro" id="IPR023214">
    <property type="entry name" value="HAD_sf"/>
</dbReference>